<sequence>MPTEPEAWTDVLRGAPFPVVGRTGLELLLGREDRHLGFRASTLVACGPVTFGTVVRLHNPAGRLYFAVVRRVRPFMARLMLRRTHRRPALAVPTAADRATSVTTELPPWHGATPRRRRTGTAPRLCGRQTSDAAHRGCPPEPPTV</sequence>
<accession>A0ABV9UIQ1</accession>
<evidence type="ECO:0000256" key="1">
    <source>
        <dbReference type="SAM" id="MobiDB-lite"/>
    </source>
</evidence>
<reference evidence="3" key="1">
    <citation type="journal article" date="2019" name="Int. J. Syst. Evol. Microbiol.">
        <title>The Global Catalogue of Microorganisms (GCM) 10K type strain sequencing project: providing services to taxonomists for standard genome sequencing and annotation.</title>
        <authorList>
            <consortium name="The Broad Institute Genomics Platform"/>
            <consortium name="The Broad Institute Genome Sequencing Center for Infectious Disease"/>
            <person name="Wu L."/>
            <person name="Ma J."/>
        </authorList>
    </citation>
    <scope>NUCLEOTIDE SEQUENCE [LARGE SCALE GENOMIC DNA]</scope>
    <source>
        <strain evidence="3">CCM 7224</strain>
    </source>
</reference>
<evidence type="ECO:0000313" key="3">
    <source>
        <dbReference type="Proteomes" id="UP001595834"/>
    </source>
</evidence>
<organism evidence="2 3">
    <name type="scientific">Streptomyces mauvecolor</name>
    <dbReference type="NCBI Taxonomy" id="58345"/>
    <lineage>
        <taxon>Bacteria</taxon>
        <taxon>Bacillati</taxon>
        <taxon>Actinomycetota</taxon>
        <taxon>Actinomycetes</taxon>
        <taxon>Kitasatosporales</taxon>
        <taxon>Streptomycetaceae</taxon>
        <taxon>Streptomyces</taxon>
    </lineage>
</organism>
<dbReference type="InterPro" id="IPR021295">
    <property type="entry name" value="DUF2867"/>
</dbReference>
<name>A0ABV9UIQ1_9ACTN</name>
<dbReference type="Proteomes" id="UP001595834">
    <property type="component" value="Unassembled WGS sequence"/>
</dbReference>
<dbReference type="Pfam" id="PF11066">
    <property type="entry name" value="DUF2867"/>
    <property type="match status" value="1"/>
</dbReference>
<gene>
    <name evidence="2" type="ORF">ACFPFX_11435</name>
</gene>
<dbReference type="RefSeq" id="WP_344380225.1">
    <property type="nucleotide sequence ID" value="NZ_BAAASQ010000038.1"/>
</dbReference>
<proteinExistence type="predicted"/>
<keyword evidence="3" id="KW-1185">Reference proteome</keyword>
<comment type="caution">
    <text evidence="2">The sequence shown here is derived from an EMBL/GenBank/DDBJ whole genome shotgun (WGS) entry which is preliminary data.</text>
</comment>
<evidence type="ECO:0000313" key="2">
    <source>
        <dbReference type="EMBL" id="MFC4956906.1"/>
    </source>
</evidence>
<feature type="region of interest" description="Disordered" evidence="1">
    <location>
        <begin position="90"/>
        <end position="145"/>
    </location>
</feature>
<protein>
    <submittedName>
        <fullName evidence="2">DUF2867 domain-containing protein</fullName>
    </submittedName>
</protein>
<dbReference type="EMBL" id="JBHSIZ010000011">
    <property type="protein sequence ID" value="MFC4956906.1"/>
    <property type="molecule type" value="Genomic_DNA"/>
</dbReference>